<dbReference type="AlphaFoldDB" id="A0AAV7IDW6"/>
<comment type="caution">
    <text evidence="2">The sequence shown here is derived from an EMBL/GenBank/DDBJ whole genome shotgun (WGS) entry which is preliminary data.</text>
</comment>
<organism evidence="2 3">
    <name type="scientific">Cotesia glomerata</name>
    <name type="common">Lepidopteran parasitic wasp</name>
    <name type="synonym">Apanteles glomeratus</name>
    <dbReference type="NCBI Taxonomy" id="32391"/>
    <lineage>
        <taxon>Eukaryota</taxon>
        <taxon>Metazoa</taxon>
        <taxon>Ecdysozoa</taxon>
        <taxon>Arthropoda</taxon>
        <taxon>Hexapoda</taxon>
        <taxon>Insecta</taxon>
        <taxon>Pterygota</taxon>
        <taxon>Neoptera</taxon>
        <taxon>Endopterygota</taxon>
        <taxon>Hymenoptera</taxon>
        <taxon>Apocrita</taxon>
        <taxon>Ichneumonoidea</taxon>
        <taxon>Braconidae</taxon>
        <taxon>Microgastrinae</taxon>
        <taxon>Cotesia</taxon>
    </lineage>
</organism>
<dbReference type="Proteomes" id="UP000826195">
    <property type="component" value="Unassembled WGS sequence"/>
</dbReference>
<gene>
    <name evidence="2" type="ORF">KQX54_009407</name>
</gene>
<accession>A0AAV7IDW6</accession>
<feature type="region of interest" description="Disordered" evidence="1">
    <location>
        <begin position="36"/>
        <end position="103"/>
    </location>
</feature>
<evidence type="ECO:0000256" key="1">
    <source>
        <dbReference type="SAM" id="MobiDB-lite"/>
    </source>
</evidence>
<sequence length="103" mass="11893">MISRTFQKTQNQIIFREPQFLELQLSPVAGRLESEITQNNNNTTQTVESNEPEFPKLRLSPVADRSRWKSNELESSSDSETSQRVVTLDTEDDELHPMLSQIE</sequence>
<feature type="compositionally biased region" description="Low complexity" evidence="1">
    <location>
        <begin position="37"/>
        <end position="46"/>
    </location>
</feature>
<dbReference type="EMBL" id="JAHXZJ010001864">
    <property type="protein sequence ID" value="KAH0549452.1"/>
    <property type="molecule type" value="Genomic_DNA"/>
</dbReference>
<feature type="compositionally biased region" description="Polar residues" evidence="1">
    <location>
        <begin position="73"/>
        <end position="85"/>
    </location>
</feature>
<name>A0AAV7IDW6_COTGL</name>
<evidence type="ECO:0000313" key="3">
    <source>
        <dbReference type="Proteomes" id="UP000826195"/>
    </source>
</evidence>
<proteinExistence type="predicted"/>
<keyword evidence="3" id="KW-1185">Reference proteome</keyword>
<evidence type="ECO:0000313" key="2">
    <source>
        <dbReference type="EMBL" id="KAH0549452.1"/>
    </source>
</evidence>
<protein>
    <submittedName>
        <fullName evidence="2">Uncharacterized protein</fullName>
    </submittedName>
</protein>
<reference evidence="2 3" key="1">
    <citation type="journal article" date="2021" name="J. Hered.">
        <title>A chromosome-level genome assembly of the parasitoid wasp, Cotesia glomerata (Hymenoptera: Braconidae).</title>
        <authorList>
            <person name="Pinto B.J."/>
            <person name="Weis J.J."/>
            <person name="Gamble T."/>
            <person name="Ode P.J."/>
            <person name="Paul R."/>
            <person name="Zaspel J.M."/>
        </authorList>
    </citation>
    <scope>NUCLEOTIDE SEQUENCE [LARGE SCALE GENOMIC DNA]</scope>
    <source>
        <strain evidence="2">CgM1</strain>
    </source>
</reference>